<dbReference type="Pfam" id="PF25127">
    <property type="entry name" value="DUF7819"/>
    <property type="match status" value="1"/>
</dbReference>
<organism evidence="6 7">
    <name type="scientific">Cloeon dipterum</name>
    <dbReference type="NCBI Taxonomy" id="197152"/>
    <lineage>
        <taxon>Eukaryota</taxon>
        <taxon>Metazoa</taxon>
        <taxon>Ecdysozoa</taxon>
        <taxon>Arthropoda</taxon>
        <taxon>Hexapoda</taxon>
        <taxon>Insecta</taxon>
        <taxon>Pterygota</taxon>
        <taxon>Palaeoptera</taxon>
        <taxon>Ephemeroptera</taxon>
        <taxon>Pisciforma</taxon>
        <taxon>Baetidae</taxon>
        <taxon>Cloeon</taxon>
    </lineage>
</organism>
<dbReference type="SMART" id="SM00648">
    <property type="entry name" value="SWAP"/>
    <property type="match status" value="1"/>
</dbReference>
<dbReference type="SUPFAM" id="SSF109905">
    <property type="entry name" value="Surp module (SWAP domain)"/>
    <property type="match status" value="1"/>
</dbReference>
<dbReference type="Pfam" id="PF04818">
    <property type="entry name" value="CID"/>
    <property type="match status" value="1"/>
</dbReference>
<evidence type="ECO:0000259" key="3">
    <source>
        <dbReference type="PROSITE" id="PS50128"/>
    </source>
</evidence>
<keyword evidence="7" id="KW-1185">Reference proteome</keyword>
<dbReference type="Gene3D" id="1.10.10.790">
    <property type="entry name" value="Surp module"/>
    <property type="match status" value="1"/>
</dbReference>
<evidence type="ECO:0000256" key="2">
    <source>
        <dbReference type="SAM" id="MobiDB-lite"/>
    </source>
</evidence>
<dbReference type="InterPro" id="IPR056721">
    <property type="entry name" value="DUF7819"/>
</dbReference>
<feature type="domain" description="CID" evidence="5">
    <location>
        <begin position="221"/>
        <end position="363"/>
    </location>
</feature>
<dbReference type="Proteomes" id="UP000494165">
    <property type="component" value="Unassembled WGS sequence"/>
</dbReference>
<feature type="region of interest" description="Disordered" evidence="2">
    <location>
        <begin position="79"/>
        <end position="99"/>
    </location>
</feature>
<dbReference type="Pfam" id="PF01805">
    <property type="entry name" value="Surp"/>
    <property type="match status" value="1"/>
</dbReference>
<feature type="domain" description="G-patch" evidence="4">
    <location>
        <begin position="690"/>
        <end position="739"/>
    </location>
</feature>
<dbReference type="InterPro" id="IPR008942">
    <property type="entry name" value="ENTH_VHS"/>
</dbReference>
<dbReference type="GO" id="GO:0006396">
    <property type="term" value="P:RNA processing"/>
    <property type="evidence" value="ECO:0007669"/>
    <property type="project" value="InterPro"/>
</dbReference>
<evidence type="ECO:0000313" key="7">
    <source>
        <dbReference type="Proteomes" id="UP000494165"/>
    </source>
</evidence>
<dbReference type="PANTHER" id="PTHR12323:SF0">
    <property type="entry name" value="CALCIUM HOMEOSTASIS ENDOPLASMIC RETICULUM PROTEIN"/>
    <property type="match status" value="1"/>
</dbReference>
<dbReference type="InterPro" id="IPR000061">
    <property type="entry name" value="Surp"/>
</dbReference>
<dbReference type="InterPro" id="IPR000467">
    <property type="entry name" value="G_patch_dom"/>
</dbReference>
<feature type="region of interest" description="Disordered" evidence="2">
    <location>
        <begin position="577"/>
        <end position="695"/>
    </location>
</feature>
<sequence>MDLPRPPPDQELRNIIDKLAQFVARNGPEFENMTKNKQKDNPKFAFLFGGEFFNYYQYKVTTEQATSLEYTVLKQRGIRPAPSQAKPPPLMQQRPMLHHPPPHLQGGLQGAAASPSSPWMMNQMPPHNLAGPPPQAQILPPALHVPQGPPPPILPPSRPLPPVGPTLESIVAQQQKLQEQIQQSEQNLAAQQQVMAQQQQTQAEEAIRQAQEEKLLVLASEEGIHCTELNALLQPIINSCTKDAISQGKGWILHKSQNNPRANAVIALQLLLRSTEPDATFNQKLHIIYLINDVLHHCVRKNADELRKDLEKVVVPMFSNASVNVTEDQIAKLNKLVSLWESKNNYFDATIIEQLKNPQQSYANYRASLVAEFANILTPITAQLQSTFEGYRTQHQAFVNHATQQIQSLEQQKIQLEQQQQQQSVVASQIPMAPECRDPRVIASVPPRPPQDINFSQPPPGYVPMNIPPPSLPDLSKPPPGFPPQAPVVEPCRPEELLPSVPYFELPAGLMVSLVKLEDTAYKPLDPDDIRLPPPAPPSDRLIAAVEAFYGPPSHERPRDSEGWEKLGLYEYYRAKSTAQRAKEEDIMRGAREMSRSPSPIIRERSRSNSPPRRRYQSPPLNNGQLSGANKEADSEQRRRSPQSARSRRSRSRDRSPGPSQSRSRERSVTPPSFFGSAYGGAKQDQSLDENNKGHQLLKKMGWGGAGLGAMEQGIEQPISGGEVRDRVDQYKGIGINLNDPYENFRKSKAQSFITRMKARAAEEPAA</sequence>
<dbReference type="Gene3D" id="1.25.40.90">
    <property type="match status" value="1"/>
</dbReference>
<feature type="coiled-coil region" evidence="1">
    <location>
        <begin position="399"/>
        <end position="426"/>
    </location>
</feature>
<feature type="compositionally biased region" description="Basic and acidic residues" evidence="2">
    <location>
        <begin position="581"/>
        <end position="595"/>
    </location>
</feature>
<protein>
    <recommendedName>
        <fullName evidence="8">Calcium homeostasis endoplasmic reticulum protein</fullName>
    </recommendedName>
</protein>
<dbReference type="EMBL" id="CADEPI010000001">
    <property type="protein sequence ID" value="CAB3359564.1"/>
    <property type="molecule type" value="Genomic_DNA"/>
</dbReference>
<dbReference type="AlphaFoldDB" id="A0A8S1C005"/>
<dbReference type="GO" id="GO:0048471">
    <property type="term" value="C:perinuclear region of cytoplasm"/>
    <property type="evidence" value="ECO:0007669"/>
    <property type="project" value="TreeGrafter"/>
</dbReference>
<proteinExistence type="predicted"/>
<accession>A0A8S1C005</accession>
<dbReference type="PROSITE" id="PS50128">
    <property type="entry name" value="SURP"/>
    <property type="match status" value="1"/>
</dbReference>
<evidence type="ECO:0000313" key="6">
    <source>
        <dbReference type="EMBL" id="CAB3359564.1"/>
    </source>
</evidence>
<dbReference type="SMART" id="SM00443">
    <property type="entry name" value="G_patch"/>
    <property type="match status" value="1"/>
</dbReference>
<dbReference type="GO" id="GO:0006874">
    <property type="term" value="P:intracellular calcium ion homeostasis"/>
    <property type="evidence" value="ECO:0007669"/>
    <property type="project" value="TreeGrafter"/>
</dbReference>
<evidence type="ECO:0000259" key="5">
    <source>
        <dbReference type="PROSITE" id="PS51391"/>
    </source>
</evidence>
<feature type="coiled-coil region" evidence="1">
    <location>
        <begin position="167"/>
        <end position="216"/>
    </location>
</feature>
<evidence type="ECO:0000259" key="4">
    <source>
        <dbReference type="PROSITE" id="PS50174"/>
    </source>
</evidence>
<name>A0A8S1C005_9INSE</name>
<dbReference type="GO" id="GO:0003723">
    <property type="term" value="F:RNA binding"/>
    <property type="evidence" value="ECO:0007669"/>
    <property type="project" value="InterPro"/>
</dbReference>
<dbReference type="InterPro" id="IPR035967">
    <property type="entry name" value="SWAP/Surp_sf"/>
</dbReference>
<dbReference type="PROSITE" id="PS51391">
    <property type="entry name" value="CID"/>
    <property type="match status" value="1"/>
</dbReference>
<dbReference type="InterPro" id="IPR006569">
    <property type="entry name" value="CID_dom"/>
</dbReference>
<dbReference type="OrthoDB" id="21470at2759"/>
<evidence type="ECO:0008006" key="8">
    <source>
        <dbReference type="Google" id="ProtNLM"/>
    </source>
</evidence>
<dbReference type="PANTHER" id="PTHR12323">
    <property type="entry name" value="SR-RELATED CTD ASSOCIATED FACTOR 6"/>
    <property type="match status" value="1"/>
</dbReference>
<dbReference type="SUPFAM" id="SSF48464">
    <property type="entry name" value="ENTH/VHS domain"/>
    <property type="match status" value="1"/>
</dbReference>
<keyword evidence="1" id="KW-0175">Coiled coil</keyword>
<dbReference type="PROSITE" id="PS50174">
    <property type="entry name" value="G_PATCH"/>
    <property type="match status" value="1"/>
</dbReference>
<evidence type="ECO:0000256" key="1">
    <source>
        <dbReference type="SAM" id="Coils"/>
    </source>
</evidence>
<dbReference type="Pfam" id="PF01585">
    <property type="entry name" value="G-patch"/>
    <property type="match status" value="1"/>
</dbReference>
<feature type="domain" description="SURP motif" evidence="3">
    <location>
        <begin position="15"/>
        <end position="57"/>
    </location>
</feature>
<reference evidence="6 7" key="1">
    <citation type="submission" date="2020-04" db="EMBL/GenBank/DDBJ databases">
        <authorList>
            <person name="Alioto T."/>
            <person name="Alioto T."/>
            <person name="Gomez Garrido J."/>
        </authorList>
    </citation>
    <scope>NUCLEOTIDE SEQUENCE [LARGE SCALE GENOMIC DNA]</scope>
</reference>
<comment type="caution">
    <text evidence="6">The sequence shown here is derived from an EMBL/GenBank/DDBJ whole genome shotgun (WGS) entry which is preliminary data.</text>
</comment>
<gene>
    <name evidence="6" type="ORF">CLODIP_2_CD05241</name>
</gene>